<reference evidence="1 2" key="1">
    <citation type="submission" date="2023-07" db="EMBL/GenBank/DDBJ databases">
        <title>Genomic Encyclopedia of Type Strains, Phase IV (KMG-IV): sequencing the most valuable type-strain genomes for metagenomic binning, comparative biology and taxonomic classification.</title>
        <authorList>
            <person name="Goeker M."/>
        </authorList>
    </citation>
    <scope>NUCLEOTIDE SEQUENCE [LARGE SCALE GENOMIC DNA]</scope>
    <source>
        <strain evidence="1 2">T98</strain>
    </source>
</reference>
<accession>A0ABU3H8Q5</accession>
<comment type="caution">
    <text evidence="1">The sequence shown here is derived from an EMBL/GenBank/DDBJ whole genome shotgun (WGS) entry which is preliminary data.</text>
</comment>
<dbReference type="EMBL" id="JAUSUY010000011">
    <property type="protein sequence ID" value="MDT3427213.1"/>
    <property type="molecule type" value="Genomic_DNA"/>
</dbReference>
<evidence type="ECO:0000313" key="1">
    <source>
        <dbReference type="EMBL" id="MDT3427213.1"/>
    </source>
</evidence>
<dbReference type="Proteomes" id="UP001248709">
    <property type="component" value="Unassembled WGS sequence"/>
</dbReference>
<protein>
    <submittedName>
        <fullName evidence="1">Uncharacterized protein</fullName>
    </submittedName>
</protein>
<gene>
    <name evidence="1" type="ORF">J2Z22_002764</name>
</gene>
<proteinExistence type="predicted"/>
<evidence type="ECO:0000313" key="2">
    <source>
        <dbReference type="Proteomes" id="UP001248709"/>
    </source>
</evidence>
<sequence>MPIISGFPSLLPQYSVIAAIVEGPQADEADRTPGSHCVYGSRLSFFPVTRASSPFLPQSCRAPIAD</sequence>
<name>A0ABU3H8Q5_9BACL</name>
<organism evidence="1 2">
    <name type="scientific">Paenibacillus forsythiae</name>
    <dbReference type="NCBI Taxonomy" id="365616"/>
    <lineage>
        <taxon>Bacteria</taxon>
        <taxon>Bacillati</taxon>
        <taxon>Bacillota</taxon>
        <taxon>Bacilli</taxon>
        <taxon>Bacillales</taxon>
        <taxon>Paenibacillaceae</taxon>
        <taxon>Paenibacillus</taxon>
    </lineage>
</organism>
<keyword evidence="2" id="KW-1185">Reference proteome</keyword>